<dbReference type="SUPFAM" id="SSF51905">
    <property type="entry name" value="FAD/NAD(P)-binding domain"/>
    <property type="match status" value="1"/>
</dbReference>
<dbReference type="Proteomes" id="UP000054375">
    <property type="component" value="Unassembled WGS sequence"/>
</dbReference>
<protein>
    <submittedName>
        <fullName evidence="3">4-hydroxybenzoate 3-monooxygenase</fullName>
    </submittedName>
</protein>
<comment type="caution">
    <text evidence="3">The sequence shown here is derived from an EMBL/GenBank/DDBJ whole genome shotgun (WGS) entry which is preliminary data.</text>
</comment>
<dbReference type="InterPro" id="IPR002938">
    <property type="entry name" value="FAD-bd"/>
</dbReference>
<organism evidence="3 4">
    <name type="scientific">Streptomyces griseorubiginosus</name>
    <dbReference type="NCBI Taxonomy" id="67304"/>
    <lineage>
        <taxon>Bacteria</taxon>
        <taxon>Bacillati</taxon>
        <taxon>Actinomycetota</taxon>
        <taxon>Actinomycetes</taxon>
        <taxon>Kitasatosporales</taxon>
        <taxon>Streptomycetaceae</taxon>
        <taxon>Streptomyces</taxon>
    </lineage>
</organism>
<dbReference type="NCBIfam" id="NF006091">
    <property type="entry name" value="PRK08243.1"/>
    <property type="match status" value="1"/>
</dbReference>
<dbReference type="PRINTS" id="PR00420">
    <property type="entry name" value="RNGMNOXGNASE"/>
</dbReference>
<keyword evidence="3" id="KW-0503">Monooxygenase</keyword>
<dbReference type="Gene3D" id="3.50.50.60">
    <property type="entry name" value="FAD/NAD(P)-binding domain"/>
    <property type="match status" value="1"/>
</dbReference>
<dbReference type="Gene3D" id="3.30.9.10">
    <property type="entry name" value="D-Amino Acid Oxidase, subunit A, domain 2"/>
    <property type="match status" value="1"/>
</dbReference>
<dbReference type="PANTHER" id="PTHR43476:SF5">
    <property type="entry name" value="FAD-DEPENDENT MONOOXYGENASE"/>
    <property type="match status" value="1"/>
</dbReference>
<feature type="domain" description="FAD-binding" evidence="2">
    <location>
        <begin position="19"/>
        <end position="351"/>
    </location>
</feature>
<keyword evidence="1" id="KW-0560">Oxidoreductase</keyword>
<sequence>MAEEASQLQVDPASAAVSTTVVVIGAGPAGMTLATLLQHSGVPCVVLERRSREHVAQRQRAGIVETRAVRMFDSWGLADRVLGGIPYDGILEIRVDGCSHLVSDRDGSDGPVARLCPQQVLVQKLTETFLEGGGDLRFEAADVSLHDLTGDRATVSYRTPDGTPHALACDFVAGCDGDRGVSRTAVPDGVLTAHAFDHGIGWLTVLADAPPPAHPLLATGPHGFAAHFPRGPHASRYYLQCPPDDTPDDWPEQRVWDTLRTRLGDPALGSGPITDREVFRLRSLVHDPMRHGRLFLVGDAAHIVSPMGGKGMNLALYDADLLARAVRDFVRDGDDTALDTYSARCLRRVWNDQEFSHWLTRTLHDAGDADPFLRHLALARLDRLFHSPAAARAFAELMTGLDPSGGAVPVLEPFGDLSARGGD</sequence>
<dbReference type="GO" id="GO:0071949">
    <property type="term" value="F:FAD binding"/>
    <property type="evidence" value="ECO:0007669"/>
    <property type="project" value="InterPro"/>
</dbReference>
<dbReference type="InterPro" id="IPR050631">
    <property type="entry name" value="PheA/TfdB_FAD_monoxygenase"/>
</dbReference>
<accession>A0A124HXP2</accession>
<evidence type="ECO:0000313" key="3">
    <source>
        <dbReference type="EMBL" id="KUN65341.1"/>
    </source>
</evidence>
<evidence type="ECO:0000313" key="4">
    <source>
        <dbReference type="Proteomes" id="UP000054375"/>
    </source>
</evidence>
<dbReference type="EMBL" id="LMWV01000017">
    <property type="protein sequence ID" value="KUN65341.1"/>
    <property type="molecule type" value="Genomic_DNA"/>
</dbReference>
<name>A0A124HXP2_9ACTN</name>
<dbReference type="InterPro" id="IPR036188">
    <property type="entry name" value="FAD/NAD-bd_sf"/>
</dbReference>
<dbReference type="GO" id="GO:0004497">
    <property type="term" value="F:monooxygenase activity"/>
    <property type="evidence" value="ECO:0007669"/>
    <property type="project" value="UniProtKB-KW"/>
</dbReference>
<evidence type="ECO:0000256" key="1">
    <source>
        <dbReference type="ARBA" id="ARBA00023002"/>
    </source>
</evidence>
<gene>
    <name evidence="3" type="ORF">AQJ54_21170</name>
</gene>
<evidence type="ECO:0000259" key="2">
    <source>
        <dbReference type="Pfam" id="PF01494"/>
    </source>
</evidence>
<dbReference type="PANTHER" id="PTHR43476">
    <property type="entry name" value="3-(3-HYDROXY-PHENYL)PROPIONATE/3-HYDROXYCINNAMIC ACID HYDROXYLASE"/>
    <property type="match status" value="1"/>
</dbReference>
<dbReference type="RefSeq" id="WP_062239644.1">
    <property type="nucleotide sequence ID" value="NZ_JBEPAT010000005.1"/>
</dbReference>
<keyword evidence="4" id="KW-1185">Reference proteome</keyword>
<reference evidence="3 4" key="1">
    <citation type="submission" date="2015-10" db="EMBL/GenBank/DDBJ databases">
        <title>Draft genome sequence of Streptomyces griseorubiginosus DSM 40469, type strain for the species Streptomyces griseorubiginosus.</title>
        <authorList>
            <person name="Ruckert C."/>
            <person name="Winkler A."/>
            <person name="Kalinowski J."/>
            <person name="Kampfer P."/>
            <person name="Glaeser S."/>
        </authorList>
    </citation>
    <scope>NUCLEOTIDE SEQUENCE [LARGE SCALE GENOMIC DNA]</scope>
    <source>
        <strain evidence="3 4">DSM 40469</strain>
    </source>
</reference>
<dbReference type="Pfam" id="PF01494">
    <property type="entry name" value="FAD_binding_3"/>
    <property type="match status" value="1"/>
</dbReference>
<proteinExistence type="predicted"/>
<dbReference type="AlphaFoldDB" id="A0A124HXP2"/>
<dbReference type="SUPFAM" id="SSF54373">
    <property type="entry name" value="FAD-linked reductases, C-terminal domain"/>
    <property type="match status" value="1"/>
</dbReference>